<dbReference type="Pfam" id="PF22381">
    <property type="entry name" value="Staph_reg_Sar_Rot"/>
    <property type="match status" value="1"/>
</dbReference>
<evidence type="ECO:0000259" key="6">
    <source>
        <dbReference type="PROSITE" id="PS50995"/>
    </source>
</evidence>
<dbReference type="PANTHER" id="PTHR33164:SF5">
    <property type="entry name" value="ORGANIC HYDROPEROXIDE RESISTANCE TRANSCRIPTIONAL REGULATOR"/>
    <property type="match status" value="1"/>
</dbReference>
<name>A0ABT3CSS2_9BACT</name>
<dbReference type="Proteomes" id="UP001300692">
    <property type="component" value="Unassembled WGS sequence"/>
</dbReference>
<keyword evidence="8" id="KW-1185">Reference proteome</keyword>
<dbReference type="SMART" id="SM00347">
    <property type="entry name" value="HTH_MARR"/>
    <property type="match status" value="1"/>
</dbReference>
<keyword evidence="3" id="KW-0805">Transcription regulation</keyword>
<evidence type="ECO:0000256" key="5">
    <source>
        <dbReference type="ARBA" id="ARBA00023163"/>
    </source>
</evidence>
<accession>A0ABT3CSS2</accession>
<dbReference type="InterPro" id="IPR039422">
    <property type="entry name" value="MarR/SlyA-like"/>
</dbReference>
<comment type="subcellular location">
    <subcellularLocation>
        <location evidence="1">Cytoplasm</location>
    </subcellularLocation>
</comment>
<dbReference type="PANTHER" id="PTHR33164">
    <property type="entry name" value="TRANSCRIPTIONAL REGULATOR, MARR FAMILY"/>
    <property type="match status" value="1"/>
</dbReference>
<dbReference type="RefSeq" id="WP_264137585.1">
    <property type="nucleotide sequence ID" value="NZ_JAOYOD010000001.1"/>
</dbReference>
<proteinExistence type="predicted"/>
<evidence type="ECO:0000313" key="7">
    <source>
        <dbReference type="EMBL" id="MCV9386750.1"/>
    </source>
</evidence>
<evidence type="ECO:0000256" key="3">
    <source>
        <dbReference type="ARBA" id="ARBA00023015"/>
    </source>
</evidence>
<dbReference type="SUPFAM" id="SSF46785">
    <property type="entry name" value="Winged helix' DNA-binding domain"/>
    <property type="match status" value="1"/>
</dbReference>
<keyword evidence="5" id="KW-0804">Transcription</keyword>
<dbReference type="InterPro" id="IPR055166">
    <property type="entry name" value="Transc_reg_Sar_Rot_HTH"/>
</dbReference>
<dbReference type="Gene3D" id="1.10.10.10">
    <property type="entry name" value="Winged helix-like DNA-binding domain superfamily/Winged helix DNA-binding domain"/>
    <property type="match status" value="1"/>
</dbReference>
<gene>
    <name evidence="7" type="ORF">N7U62_08755</name>
</gene>
<protein>
    <submittedName>
        <fullName evidence="7">MarR family transcriptional regulator</fullName>
    </submittedName>
</protein>
<dbReference type="PRINTS" id="PR00598">
    <property type="entry name" value="HTHMARR"/>
</dbReference>
<evidence type="ECO:0000256" key="1">
    <source>
        <dbReference type="ARBA" id="ARBA00004496"/>
    </source>
</evidence>
<dbReference type="EMBL" id="JAOYOD010000001">
    <property type="protein sequence ID" value="MCV9386750.1"/>
    <property type="molecule type" value="Genomic_DNA"/>
</dbReference>
<keyword evidence="4" id="KW-0238">DNA-binding</keyword>
<dbReference type="PROSITE" id="PS50995">
    <property type="entry name" value="HTH_MARR_2"/>
    <property type="match status" value="1"/>
</dbReference>
<dbReference type="InterPro" id="IPR036388">
    <property type="entry name" value="WH-like_DNA-bd_sf"/>
</dbReference>
<evidence type="ECO:0000313" key="8">
    <source>
        <dbReference type="Proteomes" id="UP001300692"/>
    </source>
</evidence>
<sequence length="153" mass="17679">MNKNPETLWLENQICFPIYAASRMVTKLYTPLLSQLDITYPQYLVLLVLWKQDQRTVSEISQQIHLESNTLTPILKRMQAKGLLERKRSEKDERSVVISLTKKGKALQKEALCIPEKIVEQFGSEQVKTEEIHQLKDTLTKLTELLGNKLEAV</sequence>
<evidence type="ECO:0000256" key="2">
    <source>
        <dbReference type="ARBA" id="ARBA00022490"/>
    </source>
</evidence>
<dbReference type="InterPro" id="IPR000835">
    <property type="entry name" value="HTH_MarR-typ"/>
</dbReference>
<feature type="domain" description="HTH marR-type" evidence="6">
    <location>
        <begin position="11"/>
        <end position="144"/>
    </location>
</feature>
<organism evidence="7 8">
    <name type="scientific">Reichenbachiella ulvae</name>
    <dbReference type="NCBI Taxonomy" id="2980104"/>
    <lineage>
        <taxon>Bacteria</taxon>
        <taxon>Pseudomonadati</taxon>
        <taxon>Bacteroidota</taxon>
        <taxon>Cytophagia</taxon>
        <taxon>Cytophagales</taxon>
        <taxon>Reichenbachiellaceae</taxon>
        <taxon>Reichenbachiella</taxon>
    </lineage>
</organism>
<keyword evidence="2" id="KW-0963">Cytoplasm</keyword>
<reference evidence="7 8" key="1">
    <citation type="submission" date="2022-10" db="EMBL/GenBank/DDBJ databases">
        <title>Comparative genomics and taxonomic characterization of three novel marine species of genus Reichenbachiella exhibiting antioxidant and polysaccharide degradation activities.</title>
        <authorList>
            <person name="Muhammad N."/>
            <person name="Lee Y.-J."/>
            <person name="Ko J."/>
            <person name="Kim S.-G."/>
        </authorList>
    </citation>
    <scope>NUCLEOTIDE SEQUENCE [LARGE SCALE GENOMIC DNA]</scope>
    <source>
        <strain evidence="7 8">ABR2-5</strain>
    </source>
</reference>
<evidence type="ECO:0000256" key="4">
    <source>
        <dbReference type="ARBA" id="ARBA00023125"/>
    </source>
</evidence>
<dbReference type="InterPro" id="IPR036390">
    <property type="entry name" value="WH_DNA-bd_sf"/>
</dbReference>
<comment type="caution">
    <text evidence="7">The sequence shown here is derived from an EMBL/GenBank/DDBJ whole genome shotgun (WGS) entry which is preliminary data.</text>
</comment>